<protein>
    <submittedName>
        <fullName evidence="5">AMP-binding enzyme</fullName>
    </submittedName>
</protein>
<dbReference type="InterPro" id="IPR042099">
    <property type="entry name" value="ANL_N_sf"/>
</dbReference>
<feature type="domain" description="AMP-dependent synthetase/ligase" evidence="3">
    <location>
        <begin position="42"/>
        <end position="399"/>
    </location>
</feature>
<dbReference type="InterPro" id="IPR045851">
    <property type="entry name" value="AMP-bd_C_sf"/>
</dbReference>
<dbReference type="AlphaFoldDB" id="A0AA38VHM9"/>
<evidence type="ECO:0000313" key="6">
    <source>
        <dbReference type="Proteomes" id="UP001174691"/>
    </source>
</evidence>
<dbReference type="Gene3D" id="3.40.50.12780">
    <property type="entry name" value="N-terminal domain of ligase-like"/>
    <property type="match status" value="1"/>
</dbReference>
<dbReference type="Pfam" id="PF00501">
    <property type="entry name" value="AMP-binding"/>
    <property type="match status" value="1"/>
</dbReference>
<dbReference type="GO" id="GO:0016405">
    <property type="term" value="F:CoA-ligase activity"/>
    <property type="evidence" value="ECO:0007669"/>
    <property type="project" value="TreeGrafter"/>
</dbReference>
<keyword evidence="6" id="KW-1185">Reference proteome</keyword>
<dbReference type="Gene3D" id="3.30.300.30">
    <property type="match status" value="1"/>
</dbReference>
<dbReference type="InterPro" id="IPR020845">
    <property type="entry name" value="AMP-binding_CS"/>
</dbReference>
<keyword evidence="2" id="KW-0436">Ligase</keyword>
<organism evidence="5 6">
    <name type="scientific">Coniochaeta hoffmannii</name>
    <dbReference type="NCBI Taxonomy" id="91930"/>
    <lineage>
        <taxon>Eukaryota</taxon>
        <taxon>Fungi</taxon>
        <taxon>Dikarya</taxon>
        <taxon>Ascomycota</taxon>
        <taxon>Pezizomycotina</taxon>
        <taxon>Sordariomycetes</taxon>
        <taxon>Sordariomycetidae</taxon>
        <taxon>Coniochaetales</taxon>
        <taxon>Coniochaetaceae</taxon>
        <taxon>Coniochaeta</taxon>
    </lineage>
</organism>
<dbReference type="PROSITE" id="PS00455">
    <property type="entry name" value="AMP_BINDING"/>
    <property type="match status" value="1"/>
</dbReference>
<name>A0AA38VHM9_9PEZI</name>
<dbReference type="InterPro" id="IPR000873">
    <property type="entry name" value="AMP-dep_synth/lig_dom"/>
</dbReference>
<dbReference type="PANTHER" id="PTHR24096">
    <property type="entry name" value="LONG-CHAIN-FATTY-ACID--COA LIGASE"/>
    <property type="match status" value="1"/>
</dbReference>
<comment type="similarity">
    <text evidence="1">Belongs to the ATP-dependent AMP-binding enzyme family.</text>
</comment>
<evidence type="ECO:0000259" key="3">
    <source>
        <dbReference type="Pfam" id="PF00501"/>
    </source>
</evidence>
<dbReference type="Proteomes" id="UP001174691">
    <property type="component" value="Unassembled WGS sequence"/>
</dbReference>
<comment type="caution">
    <text evidence="5">The sequence shown here is derived from an EMBL/GenBank/DDBJ whole genome shotgun (WGS) entry which is preliminary data.</text>
</comment>
<evidence type="ECO:0000256" key="1">
    <source>
        <dbReference type="ARBA" id="ARBA00006432"/>
    </source>
</evidence>
<accession>A0AA38VHM9</accession>
<dbReference type="SUPFAM" id="SSF56801">
    <property type="entry name" value="Acetyl-CoA synthetase-like"/>
    <property type="match status" value="1"/>
</dbReference>
<dbReference type="EMBL" id="JANBVN010000203">
    <property type="protein sequence ID" value="KAJ9133360.1"/>
    <property type="molecule type" value="Genomic_DNA"/>
</dbReference>
<feature type="domain" description="AMP-binding enzyme C-terminal" evidence="4">
    <location>
        <begin position="451"/>
        <end position="534"/>
    </location>
</feature>
<dbReference type="InterPro" id="IPR025110">
    <property type="entry name" value="AMP-bd_C"/>
</dbReference>
<gene>
    <name evidence="5" type="ORF">NKR19_g9085</name>
</gene>
<proteinExistence type="inferred from homology"/>
<sequence length="558" mass="61141">MKIYKADKTISIPRDQNLTELLHSSAYPTLPESHLIAKDNLTNRSITIGELRERAGRIAKGLHDEFRPVDQARWAVVLPNSVEYLEIFQAVLWTGGVACPINYALRPAEIGHALAVSKPHFVVVYGPTASALLEGVDLATKDLAEAGIKWQRPAIVTMISRAAGFKHIPDDFYGADRLPVPHYVDTSKRLASIHLSSGTTGKPKGVELTHLNFIANCHQLVAHDPKQFGPDSKTIAFTPWAHIAGTTAPLFLGPYCGMLHHAMPQYSLEKLGELAGSDHATNFQGPPSVVLALANSDVTSRYDFSHARTIMVGGAPLKKDLVDRLLGRAPWRLRQVYGMTEAAGYVAYQKLDEELPDGVVGKLLPNIEARLVKEGSTEDVAVGEAGELWLRGPNITRGYAFDKEATGKAFPVPGWYNTGDVCKIDDQGRISVVGRTKELIKYKGFQVAPAELESYLNSHPHVAEGGVAATWDESQLTELPTAWVVLKDHIKGESETRKALVDIHQSIDEKVSGYKKLRGGVWHVPALPKNPTGKILRKVMAEMRQGLSSLEHKITSKL</sequence>
<dbReference type="PANTHER" id="PTHR24096:SF149">
    <property type="entry name" value="AMP-BINDING DOMAIN-CONTAINING PROTEIN-RELATED"/>
    <property type="match status" value="1"/>
</dbReference>
<evidence type="ECO:0000313" key="5">
    <source>
        <dbReference type="EMBL" id="KAJ9133360.1"/>
    </source>
</evidence>
<evidence type="ECO:0000259" key="4">
    <source>
        <dbReference type="Pfam" id="PF13193"/>
    </source>
</evidence>
<reference evidence="5" key="1">
    <citation type="submission" date="2022-07" db="EMBL/GenBank/DDBJ databases">
        <title>Fungi with potential for degradation of polypropylene.</title>
        <authorList>
            <person name="Gostincar C."/>
        </authorList>
    </citation>
    <scope>NUCLEOTIDE SEQUENCE</scope>
    <source>
        <strain evidence="5">EXF-13287</strain>
    </source>
</reference>
<dbReference type="Pfam" id="PF13193">
    <property type="entry name" value="AMP-binding_C"/>
    <property type="match status" value="1"/>
</dbReference>
<evidence type="ECO:0000256" key="2">
    <source>
        <dbReference type="ARBA" id="ARBA00022598"/>
    </source>
</evidence>